<name>A0A3D5J0I5_9FLAO</name>
<keyword evidence="5" id="KW-0998">Cell outer membrane</keyword>
<accession>A0A3D5J0I5</accession>
<dbReference type="InterPro" id="IPR033985">
    <property type="entry name" value="SusD-like_N"/>
</dbReference>
<evidence type="ECO:0000256" key="5">
    <source>
        <dbReference type="ARBA" id="ARBA00023237"/>
    </source>
</evidence>
<evidence type="ECO:0000256" key="1">
    <source>
        <dbReference type="ARBA" id="ARBA00004442"/>
    </source>
</evidence>
<dbReference type="Pfam" id="PF07980">
    <property type="entry name" value="SusD_RagB"/>
    <property type="match status" value="1"/>
</dbReference>
<comment type="similarity">
    <text evidence="2">Belongs to the SusD family.</text>
</comment>
<protein>
    <submittedName>
        <fullName evidence="8">RagB/SusD family nutrient uptake outer membrane protein</fullName>
    </submittedName>
</protein>
<organism evidence="8 9">
    <name type="scientific">Zunongwangia profunda</name>
    <dbReference type="NCBI Taxonomy" id="398743"/>
    <lineage>
        <taxon>Bacteria</taxon>
        <taxon>Pseudomonadati</taxon>
        <taxon>Bacteroidota</taxon>
        <taxon>Flavobacteriia</taxon>
        <taxon>Flavobacteriales</taxon>
        <taxon>Flavobacteriaceae</taxon>
        <taxon>Zunongwangia</taxon>
    </lineage>
</organism>
<reference evidence="8 9" key="1">
    <citation type="journal article" date="2018" name="Nat. Biotechnol.">
        <title>A standardized bacterial taxonomy based on genome phylogeny substantially revises the tree of life.</title>
        <authorList>
            <person name="Parks D.H."/>
            <person name="Chuvochina M."/>
            <person name="Waite D.W."/>
            <person name="Rinke C."/>
            <person name="Skarshewski A."/>
            <person name="Chaumeil P.A."/>
            <person name="Hugenholtz P."/>
        </authorList>
    </citation>
    <scope>NUCLEOTIDE SEQUENCE [LARGE SCALE GENOMIC DNA]</scope>
    <source>
        <strain evidence="8">UBA9359</strain>
    </source>
</reference>
<feature type="domain" description="RagB/SusD" evidence="6">
    <location>
        <begin position="329"/>
        <end position="414"/>
    </location>
</feature>
<gene>
    <name evidence="8" type="ORF">DGQ38_07155</name>
</gene>
<sequence>MKRYKLILSMLGLGISLTSCEDKLDLEPTQFISTDVALSTGENVENLLIGAYAEAGQSASYGGNIQMLSDLYGATNQVSWNGTFQPIRQVYTKNILVDNSYVRDTWLNGYDVINQTNLVLDNIDLVDEENQSNIEGQARFLRGLTYFDLTRLFGQQYMSGQSNNQLGVPLELEGIEDYSGNLEIARSTVEENYTQVITDLQAAYDLLPEDNEEFAERYAAQALLARVYLQQGDYSSALASANDVIENSSYSLAGTYADIFNNDTDGSETIFAFQVTTQDGSNNLITHYADQANGGRGNDISINDGYVAMFDSEDDVRSEFFYASAQSEDRLTAKYTNQFGNVMLLRLAEMYLIRAEANLRLGSAVGATPVEDINRIRERSNADVLTSVSLDDIMLERQLELAFEGFLIHDLKRTMEDVGDIPYDDNSLLFPIPQREMDVNSLLTQNPGYGS</sequence>
<proteinExistence type="inferred from homology"/>
<comment type="subcellular location">
    <subcellularLocation>
        <location evidence="1">Cell outer membrane</location>
    </subcellularLocation>
</comment>
<dbReference type="PROSITE" id="PS51257">
    <property type="entry name" value="PROKAR_LIPOPROTEIN"/>
    <property type="match status" value="1"/>
</dbReference>
<keyword evidence="3" id="KW-0732">Signal</keyword>
<dbReference type="EMBL" id="DPMF01000169">
    <property type="protein sequence ID" value="HCV80810.1"/>
    <property type="molecule type" value="Genomic_DNA"/>
</dbReference>
<dbReference type="Pfam" id="PF14322">
    <property type="entry name" value="SusD-like_3"/>
    <property type="match status" value="1"/>
</dbReference>
<feature type="domain" description="SusD-like N-terminal" evidence="7">
    <location>
        <begin position="24"/>
        <end position="229"/>
    </location>
</feature>
<evidence type="ECO:0000256" key="2">
    <source>
        <dbReference type="ARBA" id="ARBA00006275"/>
    </source>
</evidence>
<dbReference type="Gene3D" id="1.25.40.390">
    <property type="match status" value="1"/>
</dbReference>
<dbReference type="InterPro" id="IPR011990">
    <property type="entry name" value="TPR-like_helical_dom_sf"/>
</dbReference>
<dbReference type="Proteomes" id="UP000264330">
    <property type="component" value="Unassembled WGS sequence"/>
</dbReference>
<dbReference type="SUPFAM" id="SSF48452">
    <property type="entry name" value="TPR-like"/>
    <property type="match status" value="1"/>
</dbReference>
<dbReference type="RefSeq" id="WP_041578636.1">
    <property type="nucleotide sequence ID" value="NZ_CAJXAW010000101.1"/>
</dbReference>
<evidence type="ECO:0000313" key="8">
    <source>
        <dbReference type="EMBL" id="HCV80810.1"/>
    </source>
</evidence>
<evidence type="ECO:0000256" key="3">
    <source>
        <dbReference type="ARBA" id="ARBA00022729"/>
    </source>
</evidence>
<keyword evidence="4" id="KW-0472">Membrane</keyword>
<evidence type="ECO:0000259" key="6">
    <source>
        <dbReference type="Pfam" id="PF07980"/>
    </source>
</evidence>
<comment type="caution">
    <text evidence="8">The sequence shown here is derived from an EMBL/GenBank/DDBJ whole genome shotgun (WGS) entry which is preliminary data.</text>
</comment>
<evidence type="ECO:0000259" key="7">
    <source>
        <dbReference type="Pfam" id="PF14322"/>
    </source>
</evidence>
<evidence type="ECO:0000313" key="9">
    <source>
        <dbReference type="Proteomes" id="UP000264330"/>
    </source>
</evidence>
<dbReference type="AlphaFoldDB" id="A0A3D5J0I5"/>
<evidence type="ECO:0000256" key="4">
    <source>
        <dbReference type="ARBA" id="ARBA00023136"/>
    </source>
</evidence>
<dbReference type="InterPro" id="IPR012944">
    <property type="entry name" value="SusD_RagB_dom"/>
</dbReference>
<dbReference type="CDD" id="cd08977">
    <property type="entry name" value="SusD"/>
    <property type="match status" value="1"/>
</dbReference>